<evidence type="ECO:0000256" key="5">
    <source>
        <dbReference type="ARBA" id="ARBA00023136"/>
    </source>
</evidence>
<evidence type="ECO:0000313" key="8">
    <source>
        <dbReference type="EMBL" id="AGA26997.1"/>
    </source>
</evidence>
<dbReference type="eggNOG" id="COG2908">
    <property type="taxonomic scope" value="Bacteria"/>
</dbReference>
<evidence type="ECO:0000256" key="4">
    <source>
        <dbReference type="ARBA" id="ARBA00022801"/>
    </source>
</evidence>
<evidence type="ECO:0000259" key="7">
    <source>
        <dbReference type="Pfam" id="PF00149"/>
    </source>
</evidence>
<dbReference type="Gene3D" id="3.60.21.10">
    <property type="match status" value="1"/>
</dbReference>
<evidence type="ECO:0000256" key="6">
    <source>
        <dbReference type="ARBA" id="ARBA00023211"/>
    </source>
</evidence>
<organism evidence="8 9">
    <name type="scientific">Singulisphaera acidiphila (strain ATCC BAA-1392 / DSM 18658 / VKM B-2454 / MOB10)</name>
    <dbReference type="NCBI Taxonomy" id="886293"/>
    <lineage>
        <taxon>Bacteria</taxon>
        <taxon>Pseudomonadati</taxon>
        <taxon>Planctomycetota</taxon>
        <taxon>Planctomycetia</taxon>
        <taxon>Isosphaerales</taxon>
        <taxon>Isosphaeraceae</taxon>
        <taxon>Singulisphaera</taxon>
    </lineage>
</organism>
<sequence>MSSYFTSDVHLRLDRPERGRRFARWVKTLGKDDSLTIVGDLCDFWFAARQSQTGLKSCPGLRALADFRANGGQLTIMPGNHDGWLGPFYENELGARFAPEPLEVEVYGLRFLIRHGHLLGGHPVWKRGMESRSFLTAFQNLPPQLASFFDHCLERRNKKKSEADVTRQLATYRRYARSCVGQADVVLLGHVHRSFDDPESSPRLIIPGGWFGQSSFVKVDPFGASSIVETLPPSTTC</sequence>
<dbReference type="GO" id="GO:0016020">
    <property type="term" value="C:membrane"/>
    <property type="evidence" value="ECO:0007669"/>
    <property type="project" value="GOC"/>
</dbReference>
<dbReference type="RefSeq" id="WP_015246149.1">
    <property type="nucleotide sequence ID" value="NC_019892.1"/>
</dbReference>
<dbReference type="InterPro" id="IPR043461">
    <property type="entry name" value="LpxH-like"/>
</dbReference>
<keyword evidence="3" id="KW-0479">Metal-binding</keyword>
<keyword evidence="5" id="KW-0472">Membrane</keyword>
<keyword evidence="6" id="KW-0464">Manganese</keyword>
<dbReference type="STRING" id="886293.Sinac_2699"/>
<feature type="domain" description="Calcineurin-like phosphoesterase" evidence="7">
    <location>
        <begin position="4"/>
        <end position="193"/>
    </location>
</feature>
<dbReference type="GO" id="GO:0009245">
    <property type="term" value="P:lipid A biosynthetic process"/>
    <property type="evidence" value="ECO:0007669"/>
    <property type="project" value="TreeGrafter"/>
</dbReference>
<protein>
    <recommendedName>
        <fullName evidence="7">Calcineurin-like phosphoesterase domain-containing protein</fullName>
    </recommendedName>
</protein>
<dbReference type="GO" id="GO:0046872">
    <property type="term" value="F:metal ion binding"/>
    <property type="evidence" value="ECO:0007669"/>
    <property type="project" value="UniProtKB-KW"/>
</dbReference>
<accession>L0DCN1</accession>
<dbReference type="KEGG" id="saci:Sinac_2699"/>
<evidence type="ECO:0000313" key="9">
    <source>
        <dbReference type="Proteomes" id="UP000010798"/>
    </source>
</evidence>
<dbReference type="PANTHER" id="PTHR34990:SF1">
    <property type="entry name" value="UDP-2,3-DIACYLGLUCOSAMINE HYDROLASE"/>
    <property type="match status" value="1"/>
</dbReference>
<keyword evidence="4" id="KW-0378">Hydrolase</keyword>
<proteinExistence type="predicted"/>
<dbReference type="AlphaFoldDB" id="L0DCN1"/>
<evidence type="ECO:0000256" key="2">
    <source>
        <dbReference type="ARBA" id="ARBA00022519"/>
    </source>
</evidence>
<evidence type="ECO:0000256" key="3">
    <source>
        <dbReference type="ARBA" id="ARBA00022723"/>
    </source>
</evidence>
<reference evidence="8 9" key="1">
    <citation type="submission" date="2012-02" db="EMBL/GenBank/DDBJ databases">
        <title>Complete sequence of chromosome of Singulisphaera acidiphila DSM 18658.</title>
        <authorList>
            <consortium name="US DOE Joint Genome Institute (JGI-PGF)"/>
            <person name="Lucas S."/>
            <person name="Copeland A."/>
            <person name="Lapidus A."/>
            <person name="Glavina del Rio T."/>
            <person name="Dalin E."/>
            <person name="Tice H."/>
            <person name="Bruce D."/>
            <person name="Goodwin L."/>
            <person name="Pitluck S."/>
            <person name="Peters L."/>
            <person name="Ovchinnikova G."/>
            <person name="Chertkov O."/>
            <person name="Kyrpides N."/>
            <person name="Mavromatis K."/>
            <person name="Ivanova N."/>
            <person name="Brettin T."/>
            <person name="Detter J.C."/>
            <person name="Han C."/>
            <person name="Larimer F."/>
            <person name="Land M."/>
            <person name="Hauser L."/>
            <person name="Markowitz V."/>
            <person name="Cheng J.-F."/>
            <person name="Hugenholtz P."/>
            <person name="Woyke T."/>
            <person name="Wu D."/>
            <person name="Tindall B."/>
            <person name="Pomrenke H."/>
            <person name="Brambilla E."/>
            <person name="Klenk H.-P."/>
            <person name="Eisen J.A."/>
        </authorList>
    </citation>
    <scope>NUCLEOTIDE SEQUENCE [LARGE SCALE GENOMIC DNA]</scope>
    <source>
        <strain evidence="9">ATCC BAA-1392 / DSM 18658 / VKM B-2454 / MOB10</strain>
    </source>
</reference>
<dbReference type="CDD" id="cd07398">
    <property type="entry name" value="MPP_YbbF-LpxH"/>
    <property type="match status" value="1"/>
</dbReference>
<dbReference type="EMBL" id="CP003364">
    <property type="protein sequence ID" value="AGA26997.1"/>
    <property type="molecule type" value="Genomic_DNA"/>
</dbReference>
<dbReference type="HOGENOM" id="CLU_074586_1_0_0"/>
<evidence type="ECO:0000256" key="1">
    <source>
        <dbReference type="ARBA" id="ARBA00022475"/>
    </source>
</evidence>
<dbReference type="Proteomes" id="UP000010798">
    <property type="component" value="Chromosome"/>
</dbReference>
<keyword evidence="9" id="KW-1185">Reference proteome</keyword>
<dbReference type="Pfam" id="PF00149">
    <property type="entry name" value="Metallophos"/>
    <property type="match status" value="1"/>
</dbReference>
<keyword evidence="2" id="KW-0997">Cell inner membrane</keyword>
<dbReference type="PANTHER" id="PTHR34990">
    <property type="entry name" value="UDP-2,3-DIACYLGLUCOSAMINE HYDROLASE-RELATED"/>
    <property type="match status" value="1"/>
</dbReference>
<dbReference type="InterPro" id="IPR029052">
    <property type="entry name" value="Metallo-depent_PP-like"/>
</dbReference>
<name>L0DCN1_SINAD</name>
<dbReference type="GO" id="GO:0008758">
    <property type="term" value="F:UDP-2,3-diacylglucosamine hydrolase activity"/>
    <property type="evidence" value="ECO:0007669"/>
    <property type="project" value="TreeGrafter"/>
</dbReference>
<dbReference type="OrthoDB" id="270739at2"/>
<keyword evidence="1" id="KW-1003">Cell membrane</keyword>
<dbReference type="InterPro" id="IPR004843">
    <property type="entry name" value="Calcineurin-like_PHP"/>
</dbReference>
<gene>
    <name evidence="8" type="ordered locus">Sinac_2699</name>
</gene>
<dbReference type="SUPFAM" id="SSF56300">
    <property type="entry name" value="Metallo-dependent phosphatases"/>
    <property type="match status" value="1"/>
</dbReference>